<protein>
    <submittedName>
        <fullName evidence="2">PIR Superfamily Protein</fullName>
    </submittedName>
</protein>
<dbReference type="InterPro" id="IPR008780">
    <property type="entry name" value="Plasmodium_Vir"/>
</dbReference>
<gene>
    <name evidence="2" type="ORF">POVCU2_0062720</name>
</gene>
<keyword evidence="1" id="KW-0732">Signal</keyword>
<dbReference type="Pfam" id="PF05795">
    <property type="entry name" value="Plasmodium_Vir"/>
    <property type="match status" value="1"/>
</dbReference>
<feature type="chain" id="PRO_5008380966" evidence="1">
    <location>
        <begin position="17"/>
        <end position="102"/>
    </location>
</feature>
<accession>A0A1A8WCP4</accession>
<dbReference type="Proteomes" id="UP000078560">
    <property type="component" value="Unassembled WGS sequence"/>
</dbReference>
<proteinExistence type="predicted"/>
<evidence type="ECO:0000256" key="1">
    <source>
        <dbReference type="SAM" id="SignalP"/>
    </source>
</evidence>
<dbReference type="AlphaFoldDB" id="A0A1A8WCP4"/>
<evidence type="ECO:0000313" key="3">
    <source>
        <dbReference type="Proteomes" id="UP000078560"/>
    </source>
</evidence>
<name>A0A1A8WCP4_PLAOA</name>
<reference evidence="3" key="1">
    <citation type="submission" date="2016-05" db="EMBL/GenBank/DDBJ databases">
        <authorList>
            <person name="Naeem Raeece"/>
        </authorList>
    </citation>
    <scope>NUCLEOTIDE SEQUENCE [LARGE SCALE GENOMIC DNA]</scope>
</reference>
<feature type="signal peptide" evidence="1">
    <location>
        <begin position="1"/>
        <end position="16"/>
    </location>
</feature>
<dbReference type="EMBL" id="FLQU01000973">
    <property type="protein sequence ID" value="SBS90635.1"/>
    <property type="molecule type" value="Genomic_DNA"/>
</dbReference>
<organism evidence="2 3">
    <name type="scientific">Plasmodium ovale curtisi</name>
    <dbReference type="NCBI Taxonomy" id="864141"/>
    <lineage>
        <taxon>Eukaryota</taxon>
        <taxon>Sar</taxon>
        <taxon>Alveolata</taxon>
        <taxon>Apicomplexa</taxon>
        <taxon>Aconoidasida</taxon>
        <taxon>Haemosporida</taxon>
        <taxon>Plasmodiidae</taxon>
        <taxon>Plasmodium</taxon>
        <taxon>Plasmodium (Plasmodium)</taxon>
    </lineage>
</organism>
<sequence length="102" mass="12453">MIYIFLLYHLLETLHPFTLYREFNANSTSDQDENYFSIVNSQYPEKSHVLKLCKKLIRNLEKTNTMQKDEYYLKECCEYLNYWILDKVINNYNINKNTVYDS</sequence>
<evidence type="ECO:0000313" key="2">
    <source>
        <dbReference type="EMBL" id="SBS90635.1"/>
    </source>
</evidence>